<dbReference type="HOGENOM" id="CLU_040186_2_1_6"/>
<reference evidence="7 8" key="1">
    <citation type="submission" date="2006-03" db="EMBL/GenBank/DDBJ databases">
        <authorList>
            <person name="Pinhassi J."/>
            <person name="Pedros-Alio C."/>
            <person name="Ferriera S."/>
            <person name="Johnson J."/>
            <person name="Kravitz S."/>
            <person name="Halpern A."/>
            <person name="Remington K."/>
            <person name="Beeson K."/>
            <person name="Tran B."/>
            <person name="Rogers Y.-H."/>
            <person name="Friedman R."/>
            <person name="Venter J.C."/>
        </authorList>
    </citation>
    <scope>NUCLEOTIDE SEQUENCE [LARGE SCALE GENOMIC DNA]</scope>
    <source>
        <strain evidence="7 8">RED65</strain>
    </source>
</reference>
<keyword evidence="3 6" id="KW-0812">Transmembrane</keyword>
<dbReference type="STRING" id="207949.RED65_13182"/>
<name>Q1N3F2_9GAMM</name>
<evidence type="ECO:0000313" key="8">
    <source>
        <dbReference type="Proteomes" id="UP000004263"/>
    </source>
</evidence>
<dbReference type="Pfam" id="PF01169">
    <property type="entry name" value="GDT1"/>
    <property type="match status" value="2"/>
</dbReference>
<proteinExistence type="inferred from homology"/>
<keyword evidence="8" id="KW-1185">Reference proteome</keyword>
<sequence>MAGGCRLPLVVIPAGTLFMDALLTSTVTVALAEIGDKTQLLSFLLAARFQNKWAIVSGIFLATIINHGISAWLGEWATNWLHGPWLDWVIAASFFAVGLWILIPDKVDEEPNLLAHMGAFGATTVLFFLAEMGDKTQVATVILGGHYQSIFWVTVGTTLGMLAANVPAIWMGDKLLSKLPLNLTRSLAALLFIAMGVVVLSL</sequence>
<evidence type="ECO:0000256" key="1">
    <source>
        <dbReference type="ARBA" id="ARBA00004141"/>
    </source>
</evidence>
<dbReference type="PANTHER" id="PTHR12608">
    <property type="entry name" value="TRANSMEMBRANE PROTEIN HTP-1 RELATED"/>
    <property type="match status" value="1"/>
</dbReference>
<comment type="similarity">
    <text evidence="2 6">Belongs to the GDT1 family.</text>
</comment>
<comment type="caution">
    <text evidence="7">The sequence shown here is derived from an EMBL/GenBank/DDBJ whole genome shotgun (WGS) entry which is preliminary data.</text>
</comment>
<comment type="subcellular location">
    <subcellularLocation>
        <location evidence="1 6">Membrane</location>
        <topology evidence="1 6">Multi-pass membrane protein</topology>
    </subcellularLocation>
</comment>
<dbReference type="GO" id="GO:0016020">
    <property type="term" value="C:membrane"/>
    <property type="evidence" value="ECO:0007669"/>
    <property type="project" value="UniProtKB-SubCell"/>
</dbReference>
<feature type="transmembrane region" description="Helical" evidence="6">
    <location>
        <begin position="53"/>
        <end position="73"/>
    </location>
</feature>
<feature type="transmembrane region" description="Helical" evidence="6">
    <location>
        <begin position="183"/>
        <end position="201"/>
    </location>
</feature>
<evidence type="ECO:0000313" key="7">
    <source>
        <dbReference type="EMBL" id="EAT12639.1"/>
    </source>
</evidence>
<evidence type="ECO:0000256" key="4">
    <source>
        <dbReference type="ARBA" id="ARBA00022989"/>
    </source>
</evidence>
<evidence type="ECO:0000256" key="2">
    <source>
        <dbReference type="ARBA" id="ARBA00009190"/>
    </source>
</evidence>
<keyword evidence="4 6" id="KW-1133">Transmembrane helix</keyword>
<dbReference type="EMBL" id="AAQH01000005">
    <property type="protein sequence ID" value="EAT12639.1"/>
    <property type="molecule type" value="Genomic_DNA"/>
</dbReference>
<dbReference type="InterPro" id="IPR001727">
    <property type="entry name" value="GDT1-like"/>
</dbReference>
<feature type="transmembrane region" description="Helical" evidence="6">
    <location>
        <begin position="12"/>
        <end position="32"/>
    </location>
</feature>
<evidence type="ECO:0000256" key="3">
    <source>
        <dbReference type="ARBA" id="ARBA00022692"/>
    </source>
</evidence>
<gene>
    <name evidence="7" type="ORF">RED65_13182</name>
</gene>
<dbReference type="GO" id="GO:0046873">
    <property type="term" value="F:metal ion transmembrane transporter activity"/>
    <property type="evidence" value="ECO:0007669"/>
    <property type="project" value="InterPro"/>
</dbReference>
<dbReference type="AlphaFoldDB" id="Q1N3F2"/>
<evidence type="ECO:0000256" key="6">
    <source>
        <dbReference type="RuleBase" id="RU365102"/>
    </source>
</evidence>
<accession>Q1N3F2</accession>
<feature type="transmembrane region" description="Helical" evidence="6">
    <location>
        <begin position="150"/>
        <end position="171"/>
    </location>
</feature>
<dbReference type="PANTHER" id="PTHR12608:SF1">
    <property type="entry name" value="TRANSMEMBRANE PROTEIN 165"/>
    <property type="match status" value="1"/>
</dbReference>
<dbReference type="Proteomes" id="UP000004263">
    <property type="component" value="Unassembled WGS sequence"/>
</dbReference>
<feature type="transmembrane region" description="Helical" evidence="6">
    <location>
        <begin position="85"/>
        <end position="103"/>
    </location>
</feature>
<organism evidence="7 8">
    <name type="scientific">Bermanella marisrubri</name>
    <dbReference type="NCBI Taxonomy" id="207949"/>
    <lineage>
        <taxon>Bacteria</taxon>
        <taxon>Pseudomonadati</taxon>
        <taxon>Pseudomonadota</taxon>
        <taxon>Gammaproteobacteria</taxon>
        <taxon>Oceanospirillales</taxon>
        <taxon>Oceanospirillaceae</taxon>
        <taxon>Bermanella</taxon>
    </lineage>
</organism>
<protein>
    <recommendedName>
        <fullName evidence="6">GDT1 family protein</fullName>
    </recommendedName>
</protein>
<feature type="transmembrane region" description="Helical" evidence="6">
    <location>
        <begin position="112"/>
        <end position="130"/>
    </location>
</feature>
<evidence type="ECO:0000256" key="5">
    <source>
        <dbReference type="ARBA" id="ARBA00023136"/>
    </source>
</evidence>
<keyword evidence="5 6" id="KW-0472">Membrane</keyword>